<evidence type="ECO:0000313" key="3">
    <source>
        <dbReference type="Proteomes" id="UP000031563"/>
    </source>
</evidence>
<keyword evidence="1" id="KW-0732">Signal</keyword>
<feature type="chain" id="PRO_5002487672" evidence="1">
    <location>
        <begin position="24"/>
        <end position="545"/>
    </location>
</feature>
<sequence>MLKQASSLLMFILLLGLADVNEAQTKSLIQGTFMSAGYEEVLLDDGTTGKRMTNITIMNDRDQTMTVTMDPAAKLTIDGRSVNIDAFKQGMPIEADVQLRRVKALRGQSVEFPGAIEDGDRTVTGTINDIAADGTSLSIRLDDGRIQTYFLHSDTTVSKGSTLADVSVMYEGDRAQLTFCTYDTNYIDSIKVQVQGIKVENLYKGTIQRIDPVRNKLMIKNEQVFRNWEWQPSLSPVHTSYTFSTKTPIYIGDQPVKRNWIYFFVNRDVYFVTVSQFGQEVIQQMVIGKNLERTFYEPMTFVNPSAKQLGLIDSGSVRYHDGTILIRNGRLVDSYSLQQAGTAFVVTDGKTKSEYANVIHVTNDGFQSPNLANHTLYYGKIQRVNGYQLLLTDASELSNNYWKKTSKPVLSFSNDTKAVEDEDPGVLRVEPRDEMESHTNEYGYFYVADGHIVAAHLIDSSNQAQIVSVGRLDMIDAKKGKISVRNVSHWQQGAWKEHGMITSMDIQQATIIRDNRVITIEDLQLGERLYMLHDSPVQGRILLVN</sequence>
<proteinExistence type="predicted"/>
<feature type="signal peptide" evidence="1">
    <location>
        <begin position="1"/>
        <end position="23"/>
    </location>
</feature>
<dbReference type="AlphaFoldDB" id="A0A0F5I6N0"/>
<organism evidence="2 3">
    <name type="scientific">Bacillus thermotolerans</name>
    <name type="common">Quasibacillus thermotolerans</name>
    <dbReference type="NCBI Taxonomy" id="1221996"/>
    <lineage>
        <taxon>Bacteria</taxon>
        <taxon>Bacillati</taxon>
        <taxon>Bacillota</taxon>
        <taxon>Bacilli</taxon>
        <taxon>Bacillales</taxon>
        <taxon>Bacillaceae</taxon>
        <taxon>Bacillus</taxon>
    </lineage>
</organism>
<reference evidence="2" key="1">
    <citation type="submission" date="2015-02" db="EMBL/GenBank/DDBJ databases">
        <title>Genome Assembly of Bacillaceae bacterium MTCC 8252.</title>
        <authorList>
            <person name="Verma A."/>
            <person name="Khatri I."/>
            <person name="Mual P."/>
            <person name="Subramanian S."/>
            <person name="Krishnamurthi S."/>
        </authorList>
    </citation>
    <scope>NUCLEOTIDE SEQUENCE [LARGE SCALE GENOMIC DNA]</scope>
    <source>
        <strain evidence="2">MTCC 8252</strain>
    </source>
</reference>
<dbReference type="RefSeq" id="WP_040047398.1">
    <property type="nucleotide sequence ID" value="NZ_JWIR02000025.1"/>
</dbReference>
<evidence type="ECO:0000313" key="2">
    <source>
        <dbReference type="EMBL" id="KKB40950.1"/>
    </source>
</evidence>
<dbReference type="EMBL" id="JWIR02000025">
    <property type="protein sequence ID" value="KKB40950.1"/>
    <property type="molecule type" value="Genomic_DNA"/>
</dbReference>
<comment type="caution">
    <text evidence="2">The sequence shown here is derived from an EMBL/GenBank/DDBJ whole genome shotgun (WGS) entry which is preliminary data.</text>
</comment>
<dbReference type="Proteomes" id="UP000031563">
    <property type="component" value="Unassembled WGS sequence"/>
</dbReference>
<dbReference type="OrthoDB" id="1703838at2"/>
<keyword evidence="3" id="KW-1185">Reference proteome</keyword>
<name>A0A0F5I6N0_BACTR</name>
<gene>
    <name evidence="2" type="ORF">QY95_01013</name>
</gene>
<dbReference type="STRING" id="1221996.QY95_01013"/>
<accession>A0A0F5I6N0</accession>
<protein>
    <submittedName>
        <fullName evidence="2">S-layer domain protein</fullName>
    </submittedName>
</protein>
<evidence type="ECO:0000256" key="1">
    <source>
        <dbReference type="SAM" id="SignalP"/>
    </source>
</evidence>